<accession>A0AAV7M060</accession>
<name>A0AAV7M060_PLEWA</name>
<gene>
    <name evidence="2" type="ORF">NDU88_002191</name>
</gene>
<feature type="compositionally biased region" description="Gly residues" evidence="1">
    <location>
        <begin position="142"/>
        <end position="152"/>
    </location>
</feature>
<keyword evidence="3" id="KW-1185">Reference proteome</keyword>
<dbReference type="AlphaFoldDB" id="A0AAV7M060"/>
<evidence type="ECO:0000256" key="1">
    <source>
        <dbReference type="SAM" id="MobiDB-lite"/>
    </source>
</evidence>
<comment type="caution">
    <text evidence="2">The sequence shown here is derived from an EMBL/GenBank/DDBJ whole genome shotgun (WGS) entry which is preliminary data.</text>
</comment>
<dbReference type="EMBL" id="JANPWB010000014">
    <property type="protein sequence ID" value="KAJ1097062.1"/>
    <property type="molecule type" value="Genomic_DNA"/>
</dbReference>
<organism evidence="2 3">
    <name type="scientific">Pleurodeles waltl</name>
    <name type="common">Iberian ribbed newt</name>
    <dbReference type="NCBI Taxonomy" id="8319"/>
    <lineage>
        <taxon>Eukaryota</taxon>
        <taxon>Metazoa</taxon>
        <taxon>Chordata</taxon>
        <taxon>Craniata</taxon>
        <taxon>Vertebrata</taxon>
        <taxon>Euteleostomi</taxon>
        <taxon>Amphibia</taxon>
        <taxon>Batrachia</taxon>
        <taxon>Caudata</taxon>
        <taxon>Salamandroidea</taxon>
        <taxon>Salamandridae</taxon>
        <taxon>Pleurodelinae</taxon>
        <taxon>Pleurodeles</taxon>
    </lineage>
</organism>
<feature type="region of interest" description="Disordered" evidence="1">
    <location>
        <begin position="71"/>
        <end position="102"/>
    </location>
</feature>
<reference evidence="2" key="1">
    <citation type="journal article" date="2022" name="bioRxiv">
        <title>Sequencing and chromosome-scale assembly of the giantPleurodeles waltlgenome.</title>
        <authorList>
            <person name="Brown T."/>
            <person name="Elewa A."/>
            <person name="Iarovenko S."/>
            <person name="Subramanian E."/>
            <person name="Araus A.J."/>
            <person name="Petzold A."/>
            <person name="Susuki M."/>
            <person name="Suzuki K.-i.T."/>
            <person name="Hayashi T."/>
            <person name="Toyoda A."/>
            <person name="Oliveira C."/>
            <person name="Osipova E."/>
            <person name="Leigh N.D."/>
            <person name="Simon A."/>
            <person name="Yun M.H."/>
        </authorList>
    </citation>
    <scope>NUCLEOTIDE SEQUENCE</scope>
    <source>
        <strain evidence="2">20211129_DDA</strain>
        <tissue evidence="2">Liver</tissue>
    </source>
</reference>
<evidence type="ECO:0000313" key="3">
    <source>
        <dbReference type="Proteomes" id="UP001066276"/>
    </source>
</evidence>
<sequence>MEGLRIVYQNEGNLSIRVPIFIPPPRFQSQWGPPPGQYLCLWSSQWWITSLRSAVVIQADLHAPALGSGLLAGKGGAGEKTGDRGPSHQVRPSGFRSLSGLPRPRRSRFYFAAGRRPQTSLLQSRPGPLSASPCDSVMGPGIHVGEGGEAGG</sequence>
<feature type="region of interest" description="Disordered" evidence="1">
    <location>
        <begin position="115"/>
        <end position="152"/>
    </location>
</feature>
<evidence type="ECO:0000313" key="2">
    <source>
        <dbReference type="EMBL" id="KAJ1097062.1"/>
    </source>
</evidence>
<dbReference type="Proteomes" id="UP001066276">
    <property type="component" value="Chromosome 10"/>
</dbReference>
<proteinExistence type="predicted"/>
<protein>
    <submittedName>
        <fullName evidence="2">Uncharacterized protein</fullName>
    </submittedName>
</protein>